<dbReference type="RefSeq" id="WP_226392609.1">
    <property type="nucleotide sequence ID" value="NZ_JADCKB010000010.1"/>
</dbReference>
<dbReference type="InterPro" id="IPR042242">
    <property type="entry name" value="RecO_C"/>
</dbReference>
<dbReference type="InterPro" id="IPR022572">
    <property type="entry name" value="DNA_rep/recomb_RecO_N"/>
</dbReference>
<keyword evidence="10" id="KW-1185">Reference proteome</keyword>
<organism evidence="9 10">
    <name type="scientific">Ructibacterium gallinarum</name>
    <dbReference type="NCBI Taxonomy" id="2779355"/>
    <lineage>
        <taxon>Bacteria</taxon>
        <taxon>Bacillati</taxon>
        <taxon>Bacillota</taxon>
        <taxon>Clostridia</taxon>
        <taxon>Eubacteriales</taxon>
        <taxon>Oscillospiraceae</taxon>
        <taxon>Ructibacterium</taxon>
    </lineage>
</organism>
<keyword evidence="4 7" id="KW-0233">DNA recombination</keyword>
<dbReference type="HAMAP" id="MF_00201">
    <property type="entry name" value="RecO"/>
    <property type="match status" value="1"/>
</dbReference>
<dbReference type="Gene3D" id="6.20.220.20">
    <property type="entry name" value="Recombination protein O, zinc-binding domain"/>
    <property type="match status" value="1"/>
</dbReference>
<evidence type="ECO:0000256" key="1">
    <source>
        <dbReference type="ARBA" id="ARBA00007452"/>
    </source>
</evidence>
<reference evidence="9" key="1">
    <citation type="submission" date="2020-10" db="EMBL/GenBank/DDBJ databases">
        <title>ChiBAC.</title>
        <authorList>
            <person name="Zenner C."/>
            <person name="Hitch T.C.A."/>
            <person name="Clavel T."/>
        </authorList>
    </citation>
    <scope>NUCLEOTIDE SEQUENCE</scope>
    <source>
        <strain evidence="9">DSM 107454</strain>
    </source>
</reference>
<dbReference type="Gene3D" id="1.20.1440.120">
    <property type="entry name" value="Recombination protein O, C-terminal domain"/>
    <property type="match status" value="1"/>
</dbReference>
<keyword evidence="3 7" id="KW-0227">DNA damage</keyword>
<dbReference type="GO" id="GO:0006302">
    <property type="term" value="P:double-strand break repair"/>
    <property type="evidence" value="ECO:0007669"/>
    <property type="project" value="TreeGrafter"/>
</dbReference>
<comment type="function">
    <text evidence="7">Involved in DNA repair and RecF pathway recombination.</text>
</comment>
<evidence type="ECO:0000313" key="9">
    <source>
        <dbReference type="EMBL" id="MBE5040062.1"/>
    </source>
</evidence>
<evidence type="ECO:0000259" key="8">
    <source>
        <dbReference type="Pfam" id="PF11967"/>
    </source>
</evidence>
<dbReference type="GO" id="GO:0043590">
    <property type="term" value="C:bacterial nucleoid"/>
    <property type="evidence" value="ECO:0007669"/>
    <property type="project" value="TreeGrafter"/>
</dbReference>
<dbReference type="InterPro" id="IPR003717">
    <property type="entry name" value="RecO"/>
</dbReference>
<evidence type="ECO:0000256" key="7">
    <source>
        <dbReference type="HAMAP-Rule" id="MF_00201"/>
    </source>
</evidence>
<dbReference type="Pfam" id="PF11967">
    <property type="entry name" value="RecO_N"/>
    <property type="match status" value="1"/>
</dbReference>
<evidence type="ECO:0000256" key="5">
    <source>
        <dbReference type="ARBA" id="ARBA00023204"/>
    </source>
</evidence>
<dbReference type="Proteomes" id="UP000806542">
    <property type="component" value="Unassembled WGS sequence"/>
</dbReference>
<feature type="domain" description="DNA replication/recombination mediator RecO N-terminal" evidence="8">
    <location>
        <begin position="1"/>
        <end position="81"/>
    </location>
</feature>
<dbReference type="GO" id="GO:0006310">
    <property type="term" value="P:DNA recombination"/>
    <property type="evidence" value="ECO:0007669"/>
    <property type="project" value="UniProtKB-UniRule"/>
</dbReference>
<name>A0A9D5R8K5_9FIRM</name>
<dbReference type="EMBL" id="JADCKB010000010">
    <property type="protein sequence ID" value="MBE5040062.1"/>
    <property type="molecule type" value="Genomic_DNA"/>
</dbReference>
<evidence type="ECO:0000256" key="6">
    <source>
        <dbReference type="ARBA" id="ARBA00033409"/>
    </source>
</evidence>
<protein>
    <recommendedName>
        <fullName evidence="2 7">DNA repair protein RecO</fullName>
    </recommendedName>
    <alternativeName>
        <fullName evidence="6 7">Recombination protein O</fullName>
    </alternativeName>
</protein>
<evidence type="ECO:0000256" key="2">
    <source>
        <dbReference type="ARBA" id="ARBA00021310"/>
    </source>
</evidence>
<evidence type="ECO:0000313" key="10">
    <source>
        <dbReference type="Proteomes" id="UP000806542"/>
    </source>
</evidence>
<gene>
    <name evidence="7 9" type="primary">recO</name>
    <name evidence="9" type="ORF">INF28_06235</name>
</gene>
<accession>A0A9D5R8K5</accession>
<sequence>MGITEARGIITREVKYGDTSRILTVLTQELGKISVLAGGVRTNKSGLLAATQLFSYVSLQLFQGRSKSLYKINSGEILEAFSPIRESLERMAYAAYFCDIANYVVQEEAPEPEQLSLLLNSLFMLSQDKAPYEQIKAVFTFRTLAIAGLLPELSICGICGRKEEISYLDLRSGCALCSACGEKKQSGAVHTGEAVLQAAAYISLAEPKRIFSFQLPEHTLLYLSELGDCCIEHWLEHKFQTLDYLKQIKALEG</sequence>
<evidence type="ECO:0000256" key="4">
    <source>
        <dbReference type="ARBA" id="ARBA00023172"/>
    </source>
</evidence>
<dbReference type="Pfam" id="PF02565">
    <property type="entry name" value="RecO_C"/>
    <property type="match status" value="1"/>
</dbReference>
<dbReference type="Gene3D" id="2.40.50.140">
    <property type="entry name" value="Nucleic acid-binding proteins"/>
    <property type="match status" value="1"/>
</dbReference>
<dbReference type="PANTHER" id="PTHR33991">
    <property type="entry name" value="DNA REPAIR PROTEIN RECO"/>
    <property type="match status" value="1"/>
</dbReference>
<dbReference type="AlphaFoldDB" id="A0A9D5R8K5"/>
<dbReference type="SUPFAM" id="SSF57863">
    <property type="entry name" value="ArfGap/RecO-like zinc finger"/>
    <property type="match status" value="1"/>
</dbReference>
<dbReference type="InterPro" id="IPR037278">
    <property type="entry name" value="ARFGAP/RecO"/>
</dbReference>
<dbReference type="PANTHER" id="PTHR33991:SF1">
    <property type="entry name" value="DNA REPAIR PROTEIN RECO"/>
    <property type="match status" value="1"/>
</dbReference>
<dbReference type="SUPFAM" id="SSF50249">
    <property type="entry name" value="Nucleic acid-binding proteins"/>
    <property type="match status" value="1"/>
</dbReference>
<comment type="similarity">
    <text evidence="1 7">Belongs to the RecO family.</text>
</comment>
<evidence type="ECO:0000256" key="3">
    <source>
        <dbReference type="ARBA" id="ARBA00022763"/>
    </source>
</evidence>
<comment type="caution">
    <text evidence="9">The sequence shown here is derived from an EMBL/GenBank/DDBJ whole genome shotgun (WGS) entry which is preliminary data.</text>
</comment>
<dbReference type="InterPro" id="IPR012340">
    <property type="entry name" value="NA-bd_OB-fold"/>
</dbReference>
<proteinExistence type="inferred from homology"/>
<dbReference type="NCBIfam" id="TIGR00613">
    <property type="entry name" value="reco"/>
    <property type="match status" value="1"/>
</dbReference>
<keyword evidence="5 7" id="KW-0234">DNA repair</keyword>